<organism evidence="8 9">
    <name type="scientific">Callithrix jacchus</name>
    <name type="common">White-tufted-ear marmoset</name>
    <name type="synonym">Simia Jacchus</name>
    <dbReference type="NCBI Taxonomy" id="9483"/>
    <lineage>
        <taxon>Eukaryota</taxon>
        <taxon>Metazoa</taxon>
        <taxon>Chordata</taxon>
        <taxon>Craniata</taxon>
        <taxon>Vertebrata</taxon>
        <taxon>Euteleostomi</taxon>
        <taxon>Mammalia</taxon>
        <taxon>Eutheria</taxon>
        <taxon>Euarchontoglires</taxon>
        <taxon>Primates</taxon>
        <taxon>Haplorrhini</taxon>
        <taxon>Platyrrhini</taxon>
        <taxon>Cebidae</taxon>
        <taxon>Callitrichinae</taxon>
        <taxon>Callithrix</taxon>
        <taxon>Callithrix</taxon>
    </lineage>
</organism>
<dbReference type="PANTHER" id="PTHR22422">
    <property type="entry name" value="TRANSMEMBRANE AND COILED-COIL DOMAIN-CONTAINING PROTEIN 5B-RELATED"/>
    <property type="match status" value="1"/>
</dbReference>
<proteinExistence type="predicted"/>
<evidence type="ECO:0000256" key="2">
    <source>
        <dbReference type="ARBA" id="ARBA00022692"/>
    </source>
</evidence>
<feature type="transmembrane region" description="Helical" evidence="7">
    <location>
        <begin position="282"/>
        <end position="307"/>
    </location>
</feature>
<dbReference type="PANTHER" id="PTHR22422:SF5">
    <property type="entry name" value="SINGLE-PASS MEMBRANE AND COILED-COIL DOMAIN-CONTAINING PROTEIN 2"/>
    <property type="match status" value="1"/>
</dbReference>
<feature type="region of interest" description="Disordered" evidence="6">
    <location>
        <begin position="87"/>
        <end position="107"/>
    </location>
</feature>
<evidence type="ECO:0000313" key="9">
    <source>
        <dbReference type="Proteomes" id="UP000008225"/>
    </source>
</evidence>
<dbReference type="Proteomes" id="UP000008225">
    <property type="component" value="Chromosome 9"/>
</dbReference>
<dbReference type="AlphaFoldDB" id="A0A8I3WJA5"/>
<evidence type="ECO:0000256" key="1">
    <source>
        <dbReference type="ARBA" id="ARBA00004167"/>
    </source>
</evidence>
<dbReference type="Ensembl" id="ENSCJAT00000125922.1">
    <property type="protein sequence ID" value="ENSCJAP00000091031.1"/>
    <property type="gene ID" value="ENSCJAG00000041251.3"/>
</dbReference>
<evidence type="ECO:0000256" key="5">
    <source>
        <dbReference type="ARBA" id="ARBA00023136"/>
    </source>
</evidence>
<accession>A0A8I3WJA5</accession>
<keyword evidence="4" id="KW-0175">Coiled coil</keyword>
<evidence type="ECO:0000256" key="7">
    <source>
        <dbReference type="SAM" id="Phobius"/>
    </source>
</evidence>
<dbReference type="GeneTree" id="ENSGT00940000153380"/>
<gene>
    <name evidence="8" type="primary">SMCO2</name>
</gene>
<keyword evidence="3 7" id="KW-1133">Transmembrane helix</keyword>
<evidence type="ECO:0000256" key="4">
    <source>
        <dbReference type="ARBA" id="ARBA00023054"/>
    </source>
</evidence>
<reference evidence="8" key="3">
    <citation type="submission" date="2025-09" db="UniProtKB">
        <authorList>
            <consortium name="Ensembl"/>
        </authorList>
    </citation>
    <scope>IDENTIFICATION</scope>
</reference>
<evidence type="ECO:0000256" key="6">
    <source>
        <dbReference type="SAM" id="MobiDB-lite"/>
    </source>
</evidence>
<feature type="compositionally biased region" description="Acidic residues" evidence="6">
    <location>
        <begin position="91"/>
        <end position="103"/>
    </location>
</feature>
<reference evidence="8" key="2">
    <citation type="submission" date="2025-08" db="UniProtKB">
        <authorList>
            <consortium name="Ensembl"/>
        </authorList>
    </citation>
    <scope>IDENTIFICATION</scope>
</reference>
<dbReference type="InterPro" id="IPR026617">
    <property type="entry name" value="SMCO2/5"/>
</dbReference>
<protein>
    <submittedName>
        <fullName evidence="8">Single-pass membrane protein with coiled-coil domains 2</fullName>
    </submittedName>
</protein>
<keyword evidence="2 7" id="KW-0812">Transmembrane</keyword>
<comment type="subcellular location">
    <subcellularLocation>
        <location evidence="1">Membrane</location>
        <topology evidence="1">Single-pass membrane protein</topology>
    </subcellularLocation>
</comment>
<name>A0A8I3WJA5_CALJA</name>
<dbReference type="GO" id="GO:0016020">
    <property type="term" value="C:membrane"/>
    <property type="evidence" value="ECO:0007669"/>
    <property type="project" value="UniProtKB-SubCell"/>
</dbReference>
<evidence type="ECO:0000313" key="8">
    <source>
        <dbReference type="Ensembl" id="ENSCJAP00000091031.1"/>
    </source>
</evidence>
<evidence type="ECO:0000256" key="3">
    <source>
        <dbReference type="ARBA" id="ARBA00022989"/>
    </source>
</evidence>
<sequence>MTLMPTNLNEEVSLQMKMDCQEQLLTEKNSGFFQKLNETKGAMQDLLKEIIEMDHILDRSDHEDDVTSENPQTDFLHKDMLELEAEHDQDLSEQDEQGTDIEDSQSSTSLQFSKKNILELCLKDMLLKLNYWNTKIGLQVKELGADYINGMEKIESIVKIHEIENTVKSLLNDMLTLMGQIEKLEDKELDLDQQANTEVNACNETYKSKKKVMERMEEFCKNVKLLNAKLRMYQMEAEDTEFRSSEETDMEEMEALLPQAPASFSVQNSLPPITVWKHALRIFIMFHALIVTGVLCYILFFDAMFLSERALLRMLGRCTVWHLREVIEPFLNLEVEDLLPS</sequence>
<reference evidence="8 9" key="1">
    <citation type="submission" date="2009-03" db="EMBL/GenBank/DDBJ databases">
        <authorList>
            <person name="Warren W."/>
            <person name="Ye L."/>
            <person name="Minx P."/>
            <person name="Worley K."/>
            <person name="Gibbs R."/>
            <person name="Wilson R.K."/>
        </authorList>
    </citation>
    <scope>NUCLEOTIDE SEQUENCE [LARGE SCALE GENOMIC DNA]</scope>
</reference>
<dbReference type="OMA" id="GADHIGW"/>
<keyword evidence="9" id="KW-1185">Reference proteome</keyword>
<keyword evidence="5 7" id="KW-0472">Membrane</keyword>